<keyword evidence="1 2" id="KW-0238">DNA-binding</keyword>
<dbReference type="PRINTS" id="PR00886">
    <property type="entry name" value="HIGHMOBLTY12"/>
</dbReference>
<feature type="signal peptide" evidence="4">
    <location>
        <begin position="1"/>
        <end position="16"/>
    </location>
</feature>
<evidence type="ECO:0000259" key="5">
    <source>
        <dbReference type="PROSITE" id="PS50118"/>
    </source>
</evidence>
<evidence type="ECO:0000256" key="1">
    <source>
        <dbReference type="ARBA" id="ARBA00023125"/>
    </source>
</evidence>
<feature type="compositionally biased region" description="Pro residues" evidence="3">
    <location>
        <begin position="320"/>
        <end position="333"/>
    </location>
</feature>
<feature type="compositionally biased region" description="Basic and acidic residues" evidence="3">
    <location>
        <begin position="405"/>
        <end position="439"/>
    </location>
</feature>
<keyword evidence="4" id="KW-0732">Signal</keyword>
<dbReference type="Gene3D" id="1.10.30.10">
    <property type="entry name" value="High mobility group box domain"/>
    <property type="match status" value="1"/>
</dbReference>
<gene>
    <name evidence="6" type="ORF">HGRIS_006988</name>
</gene>
<comment type="caution">
    <text evidence="6">The sequence shown here is derived from an EMBL/GenBank/DDBJ whole genome shotgun (WGS) entry which is preliminary data.</text>
</comment>
<evidence type="ECO:0000313" key="6">
    <source>
        <dbReference type="EMBL" id="KAL0952760.1"/>
    </source>
</evidence>
<dbReference type="Pfam" id="PF01975">
    <property type="entry name" value="SurE"/>
    <property type="match status" value="1"/>
</dbReference>
<dbReference type="InterPro" id="IPR036523">
    <property type="entry name" value="SurE-like_sf"/>
</dbReference>
<protein>
    <recommendedName>
        <fullName evidence="5">HMG box domain-containing protein</fullName>
    </recommendedName>
</protein>
<feature type="chain" id="PRO_5045713261" description="HMG box domain-containing protein" evidence="4">
    <location>
        <begin position="17"/>
        <end position="447"/>
    </location>
</feature>
<dbReference type="PANTHER" id="PTHR48112">
    <property type="entry name" value="HIGH MOBILITY GROUP PROTEIN DSP1"/>
    <property type="match status" value="1"/>
</dbReference>
<feature type="region of interest" description="Disordered" evidence="3">
    <location>
        <begin position="320"/>
        <end position="366"/>
    </location>
</feature>
<dbReference type="InterPro" id="IPR009071">
    <property type="entry name" value="HMG_box_dom"/>
</dbReference>
<dbReference type="Proteomes" id="UP001556367">
    <property type="component" value="Unassembled WGS sequence"/>
</dbReference>
<evidence type="ECO:0000256" key="2">
    <source>
        <dbReference type="PROSITE-ProRule" id="PRU00267"/>
    </source>
</evidence>
<evidence type="ECO:0000256" key="3">
    <source>
        <dbReference type="SAM" id="MobiDB-lite"/>
    </source>
</evidence>
<feature type="DNA-binding region" description="HMG box" evidence="2">
    <location>
        <begin position="364"/>
        <end position="432"/>
    </location>
</feature>
<dbReference type="EMBL" id="JASNQZ010000010">
    <property type="protein sequence ID" value="KAL0952760.1"/>
    <property type="molecule type" value="Genomic_DNA"/>
</dbReference>
<feature type="compositionally biased region" description="Basic and acidic residues" evidence="3">
    <location>
        <begin position="335"/>
        <end position="354"/>
    </location>
</feature>
<feature type="domain" description="HMG box" evidence="5">
    <location>
        <begin position="364"/>
        <end position="432"/>
    </location>
</feature>
<accession>A0ABR3JAQ1</accession>
<evidence type="ECO:0000256" key="4">
    <source>
        <dbReference type="SAM" id="SignalP"/>
    </source>
</evidence>
<sequence>MLSIVSIALLATHVLGQSPGPKIILTNDDGWATAQVHAQNDALKSSGFDVVLSCPAINRSGTGSSTAPPTVLTTECEFSTCPVGSPAEGFNASDPRLNYVNSFPTSVDAVRFGIQTLAPEFFNSPPDFVVSGPNVGTNLGSGIQGSRTVGAACEAALEGIPSTAFSASTAQQVSFTTLDTDPGSTLSIAARIYANLTAHFTQVLVGSGAPILPPGITVNVNFPPTDSCAAASDFSWVFTRILANPNATDVETCGTTHLPAESDVVRGPGCFASVSVFNASTKADVDAATQGIVLSKVANLPLLLPYGFLAVRLPSPPENPFFLPSPSPPPTPTKMPKEATKTKRKAAEKTEKAPRKGKKDPKAPKRALSAYMFFSQDWRERIKAENPDAGFGEVGKLLGAKWKELDDEEKKPYVEQAARDKTRAEDEKAAYDTGKKSGGSEEDDEED</sequence>
<name>A0ABR3JAQ1_9AGAR</name>
<dbReference type="Gene3D" id="3.40.1210.10">
    <property type="entry name" value="Survival protein SurE-like phosphatase/nucleotidase"/>
    <property type="match status" value="1"/>
</dbReference>
<dbReference type="InterPro" id="IPR002828">
    <property type="entry name" value="SurE-like_Pase/nucleotidase"/>
</dbReference>
<dbReference type="Pfam" id="PF00505">
    <property type="entry name" value="HMG_box"/>
    <property type="match status" value="1"/>
</dbReference>
<keyword evidence="2" id="KW-0539">Nucleus</keyword>
<organism evidence="6 7">
    <name type="scientific">Hohenbuehelia grisea</name>
    <dbReference type="NCBI Taxonomy" id="104357"/>
    <lineage>
        <taxon>Eukaryota</taxon>
        <taxon>Fungi</taxon>
        <taxon>Dikarya</taxon>
        <taxon>Basidiomycota</taxon>
        <taxon>Agaricomycotina</taxon>
        <taxon>Agaricomycetes</taxon>
        <taxon>Agaricomycetidae</taxon>
        <taxon>Agaricales</taxon>
        <taxon>Pleurotineae</taxon>
        <taxon>Pleurotaceae</taxon>
        <taxon>Hohenbuehelia</taxon>
    </lineage>
</organism>
<reference evidence="7" key="1">
    <citation type="submission" date="2024-06" db="EMBL/GenBank/DDBJ databases">
        <title>Multi-omics analyses provide insights into the biosynthesis of the anticancer antibiotic pleurotin in Hohenbuehelia grisea.</title>
        <authorList>
            <person name="Weaver J.A."/>
            <person name="Alberti F."/>
        </authorList>
    </citation>
    <scope>NUCLEOTIDE SEQUENCE [LARGE SCALE GENOMIC DNA]</scope>
    <source>
        <strain evidence="7">T-177</strain>
    </source>
</reference>
<proteinExistence type="predicted"/>
<dbReference type="SMART" id="SM00398">
    <property type="entry name" value="HMG"/>
    <property type="match status" value="1"/>
</dbReference>
<dbReference type="PANTHER" id="PTHR48112:SF22">
    <property type="entry name" value="MITOCHONDRIAL TRANSCRIPTION FACTOR A, ISOFORM B"/>
    <property type="match status" value="1"/>
</dbReference>
<dbReference type="SUPFAM" id="SSF64167">
    <property type="entry name" value="SurE-like"/>
    <property type="match status" value="1"/>
</dbReference>
<evidence type="ECO:0000313" key="7">
    <source>
        <dbReference type="Proteomes" id="UP001556367"/>
    </source>
</evidence>
<dbReference type="InterPro" id="IPR050342">
    <property type="entry name" value="HMGB"/>
</dbReference>
<keyword evidence="7" id="KW-1185">Reference proteome</keyword>
<dbReference type="PROSITE" id="PS50118">
    <property type="entry name" value="HMG_BOX_2"/>
    <property type="match status" value="1"/>
</dbReference>
<dbReference type="InterPro" id="IPR036910">
    <property type="entry name" value="HMG_box_dom_sf"/>
</dbReference>
<dbReference type="CDD" id="cd01390">
    <property type="entry name" value="HMG-box_NHP6-like"/>
    <property type="match status" value="1"/>
</dbReference>
<dbReference type="SUPFAM" id="SSF47095">
    <property type="entry name" value="HMG-box"/>
    <property type="match status" value="1"/>
</dbReference>
<feature type="region of interest" description="Disordered" evidence="3">
    <location>
        <begin position="405"/>
        <end position="447"/>
    </location>
</feature>